<comment type="similarity">
    <text evidence="4">Belongs to the CRWN family.</text>
</comment>
<dbReference type="PANTHER" id="PTHR31908">
    <property type="entry name" value="PROTEIN CROWDED NUCLEI 4"/>
    <property type="match status" value="1"/>
</dbReference>
<organism evidence="7 8">
    <name type="scientific">Gossypium davidsonii</name>
    <name type="common">Davidson's cotton</name>
    <name type="synonym">Gossypium klotzschianum subsp. davidsonii</name>
    <dbReference type="NCBI Taxonomy" id="34287"/>
    <lineage>
        <taxon>Eukaryota</taxon>
        <taxon>Viridiplantae</taxon>
        <taxon>Streptophyta</taxon>
        <taxon>Embryophyta</taxon>
        <taxon>Tracheophyta</taxon>
        <taxon>Spermatophyta</taxon>
        <taxon>Magnoliopsida</taxon>
        <taxon>eudicotyledons</taxon>
        <taxon>Gunneridae</taxon>
        <taxon>Pentapetalae</taxon>
        <taxon>rosids</taxon>
        <taxon>malvids</taxon>
        <taxon>Malvales</taxon>
        <taxon>Malvaceae</taxon>
        <taxon>Malvoideae</taxon>
        <taxon>Gossypium</taxon>
    </lineage>
</organism>
<evidence type="ECO:0000256" key="1">
    <source>
        <dbReference type="ARBA" id="ARBA00023054"/>
    </source>
</evidence>
<proteinExistence type="inferred from homology"/>
<dbReference type="PANTHER" id="PTHR31908:SF2">
    <property type="entry name" value="PROTEIN CROWDED NUCLEI 4"/>
    <property type="match status" value="1"/>
</dbReference>
<comment type="subcellular location">
    <subcellularLocation>
        <location evidence="3">Nucleus lamina</location>
    </subcellularLocation>
</comment>
<feature type="compositionally biased region" description="Basic and acidic residues" evidence="6">
    <location>
        <begin position="946"/>
        <end position="956"/>
    </location>
</feature>
<keyword evidence="8" id="KW-1185">Reference proteome</keyword>
<dbReference type="EMBL" id="JABFAC010000007">
    <property type="protein sequence ID" value="MBA0618355.1"/>
    <property type="molecule type" value="Genomic_DNA"/>
</dbReference>
<feature type="compositionally biased region" description="Basic and acidic residues" evidence="6">
    <location>
        <begin position="1123"/>
        <end position="1146"/>
    </location>
</feature>
<accession>A0A7J8RXH4</accession>
<gene>
    <name evidence="7" type="ORF">Godav_027717</name>
</gene>
<evidence type="ECO:0008006" key="9">
    <source>
        <dbReference type="Google" id="ProtNLM"/>
    </source>
</evidence>
<dbReference type="GO" id="GO:0005652">
    <property type="term" value="C:nuclear lamina"/>
    <property type="evidence" value="ECO:0007669"/>
    <property type="project" value="UniProtKB-SubCell"/>
</dbReference>
<protein>
    <recommendedName>
        <fullName evidence="9">Protein CROWDED NUCLEI 4-like</fullName>
    </recommendedName>
</protein>
<dbReference type="GO" id="GO:0006997">
    <property type="term" value="P:nucleus organization"/>
    <property type="evidence" value="ECO:0007669"/>
    <property type="project" value="InterPro"/>
</dbReference>
<dbReference type="Proteomes" id="UP000593561">
    <property type="component" value="Unassembled WGS sequence"/>
</dbReference>
<feature type="coiled-coil region" evidence="5">
    <location>
        <begin position="149"/>
        <end position="211"/>
    </location>
</feature>
<feature type="region of interest" description="Disordered" evidence="6">
    <location>
        <begin position="946"/>
        <end position="1030"/>
    </location>
</feature>
<feature type="region of interest" description="Disordered" evidence="6">
    <location>
        <begin position="822"/>
        <end position="841"/>
    </location>
</feature>
<sequence>MASPITPGSGRALSIMPGSRVVKSPLSDETIWKRLKEAGFDEESIKKRDKAALIAYIAKLEAELFEHQHHMGLLILERKELASKYEQIKASAEASEIMQKRDQAAHASALAEAKKREDGLKKSLGVEKECIASIEKALHEMRAESAETKVAAESRLAEARIMIEDSQKKFAEAEVKFHAAKSLQTEASLFQRTAERKLQEVEAREEDLSRRICVVFEQAFITQEETLVPYTSLCIHIVWYLLLDCSRHDLGCLVGSEPVKTALVGNGIVWMLDTHSCLAAFEKEITLERQSLSERQKIIQQEHERLLDGQASLNQREEYIFSRSQELNQLEKELEASRVDIEREHKALKDEKSKLELTLASLSKREEAITEREVLLSKKEQQLLVSQEKLANKESDEIRKAIASHETVLRTKKSDFEAELEIKRKMAEDEIEMKRRAWELKEMDINQREDLIREREHDFDVRSRILAEKEKDVTEKSNLIEEREKSLSGFEKELELNKVLLEKEKEEIKKMKLELQKSLSSLEDKRNQVDCAKEKLLAMRSETHELSNLESKLKEELDFVRAQKLELMANADRLQVEKAKFETEWELIDEKREELKKEAMRVHEEREAVLKFLKDERDSLRRERDVMREKHNKDVESLNREREDFMNKMVSEHSDWFNRIQQERAELLLGIETQKRELENFIEKRREELESSLKEREEAFEREKRNQFQHINALKERAEKELEQATLEMKRLDAERIEIKLDRERREREWAELNKSIEELKLQRHKLKQQRELLHADRKEIHAEIEELKKLGDLKAAVDNMMVAQMQCSIVELSRQKASERKTLKEQTVMQNSGSGSVKNRVVADNGNGFNSPMSKPDNASPSSARFSWIKRCRELIFKNSPDMAQMKPEERSLISDHEDVCLTSAGKLVLSHGCDGQKYKQYGRKPLGFDGEPKVTVEVPSEDEVLKGHHLESGFEKSNAGKSLVSEEGIQAGRKRRVDSSPSRDTKKRRQTKDASVIEEEDCAHSVNSTEPNSLPDQPVSLSYDQSQGADETNALVVDKITEILEETFEKKVVVDSSNLGNTDHLQDIVAESMQGIPQSGGMCSLASASGENGGSGDPVIVQEVHLGKVSQVIKPYQPMKDVSEGGTKLEDNVVPKLDENEKIGMRTRSKQKL</sequence>
<feature type="coiled-coil region" evidence="5">
    <location>
        <begin position="324"/>
        <end position="437"/>
    </location>
</feature>
<name>A0A7J8RXH4_GOSDV</name>
<keyword evidence="1 5" id="KW-0175">Coiled coil</keyword>
<comment type="caution">
    <text evidence="7">The sequence shown here is derived from an EMBL/GenBank/DDBJ whole genome shotgun (WGS) entry which is preliminary data.</text>
</comment>
<evidence type="ECO:0000256" key="6">
    <source>
        <dbReference type="SAM" id="MobiDB-lite"/>
    </source>
</evidence>
<feature type="compositionally biased region" description="Polar residues" evidence="6">
    <location>
        <begin position="826"/>
        <end position="838"/>
    </location>
</feature>
<evidence type="ECO:0000256" key="4">
    <source>
        <dbReference type="ARBA" id="ARBA00024208"/>
    </source>
</evidence>
<evidence type="ECO:0000313" key="7">
    <source>
        <dbReference type="EMBL" id="MBA0618355.1"/>
    </source>
</evidence>
<evidence type="ECO:0000313" key="8">
    <source>
        <dbReference type="Proteomes" id="UP000593561"/>
    </source>
</evidence>
<keyword evidence="2" id="KW-0539">Nucleus</keyword>
<evidence type="ECO:0000256" key="3">
    <source>
        <dbReference type="ARBA" id="ARBA00024186"/>
    </source>
</evidence>
<dbReference type="AlphaFoldDB" id="A0A7J8RXH4"/>
<evidence type="ECO:0000256" key="5">
    <source>
        <dbReference type="SAM" id="Coils"/>
    </source>
</evidence>
<reference evidence="7 8" key="1">
    <citation type="journal article" date="2019" name="Genome Biol. Evol.">
        <title>Insights into the evolution of the New World diploid cottons (Gossypium, subgenus Houzingenia) based on genome sequencing.</title>
        <authorList>
            <person name="Grover C.E."/>
            <person name="Arick M.A. 2nd"/>
            <person name="Thrash A."/>
            <person name="Conover J.L."/>
            <person name="Sanders W.S."/>
            <person name="Peterson D.G."/>
            <person name="Frelichowski J.E."/>
            <person name="Scheffler J.A."/>
            <person name="Scheffler B.E."/>
            <person name="Wendel J.F."/>
        </authorList>
    </citation>
    <scope>NUCLEOTIDE SEQUENCE [LARGE SCALE GENOMIC DNA]</scope>
    <source>
        <strain evidence="7">27</strain>
        <tissue evidence="7">Leaf</tissue>
    </source>
</reference>
<feature type="compositionally biased region" description="Polar residues" evidence="6">
    <location>
        <begin position="1007"/>
        <end position="1030"/>
    </location>
</feature>
<feature type="region of interest" description="Disordered" evidence="6">
    <location>
        <begin position="1119"/>
        <end position="1155"/>
    </location>
</feature>
<feature type="coiled-coil region" evidence="5">
    <location>
        <begin position="491"/>
        <end position="791"/>
    </location>
</feature>
<dbReference type="InterPro" id="IPR040418">
    <property type="entry name" value="CRWN"/>
</dbReference>
<evidence type="ECO:0000256" key="2">
    <source>
        <dbReference type="ARBA" id="ARBA00023242"/>
    </source>
</evidence>